<evidence type="ECO:0000313" key="2">
    <source>
        <dbReference type="EMBL" id="CAK0864302.1"/>
    </source>
</evidence>
<dbReference type="Proteomes" id="UP001189429">
    <property type="component" value="Unassembled WGS sequence"/>
</dbReference>
<gene>
    <name evidence="2" type="ORF">PCOR1329_LOCUS52225</name>
</gene>
<reference evidence="2" key="1">
    <citation type="submission" date="2023-10" db="EMBL/GenBank/DDBJ databases">
        <authorList>
            <person name="Chen Y."/>
            <person name="Shah S."/>
            <person name="Dougan E. K."/>
            <person name="Thang M."/>
            <person name="Chan C."/>
        </authorList>
    </citation>
    <scope>NUCLEOTIDE SEQUENCE [LARGE SCALE GENOMIC DNA]</scope>
</reference>
<dbReference type="EMBL" id="CAUYUJ010016351">
    <property type="protein sequence ID" value="CAK0864302.1"/>
    <property type="molecule type" value="Genomic_DNA"/>
</dbReference>
<organism evidence="2 3">
    <name type="scientific">Prorocentrum cordatum</name>
    <dbReference type="NCBI Taxonomy" id="2364126"/>
    <lineage>
        <taxon>Eukaryota</taxon>
        <taxon>Sar</taxon>
        <taxon>Alveolata</taxon>
        <taxon>Dinophyceae</taxon>
        <taxon>Prorocentrales</taxon>
        <taxon>Prorocentraceae</taxon>
        <taxon>Prorocentrum</taxon>
    </lineage>
</organism>
<feature type="coiled-coil region" evidence="1">
    <location>
        <begin position="37"/>
        <end position="64"/>
    </location>
</feature>
<evidence type="ECO:0000256" key="1">
    <source>
        <dbReference type="SAM" id="Coils"/>
    </source>
</evidence>
<evidence type="ECO:0000313" key="3">
    <source>
        <dbReference type="Proteomes" id="UP001189429"/>
    </source>
</evidence>
<proteinExistence type="predicted"/>
<evidence type="ECO:0008006" key="4">
    <source>
        <dbReference type="Google" id="ProtNLM"/>
    </source>
</evidence>
<feature type="non-terminal residue" evidence="2">
    <location>
        <position position="1"/>
    </location>
</feature>
<sequence length="94" mass="9998">AAVADQEIENMVKAPQVADVVDIVDIGESIARKYEVVNRAAVDVEQAKIVLAQAEARFDGAAEEVVEVLSALEEDERTAPLVKLGLPPEKSAVS</sequence>
<name>A0ABN9UW88_9DINO</name>
<comment type="caution">
    <text evidence="2">The sequence shown here is derived from an EMBL/GenBank/DDBJ whole genome shotgun (WGS) entry which is preliminary data.</text>
</comment>
<protein>
    <recommendedName>
        <fullName evidence="4">Tubulin-specific chaperone A</fullName>
    </recommendedName>
</protein>
<keyword evidence="3" id="KW-1185">Reference proteome</keyword>
<keyword evidence="1" id="KW-0175">Coiled coil</keyword>
<accession>A0ABN9UW88</accession>